<dbReference type="EMBL" id="HBNR01044138">
    <property type="protein sequence ID" value="CAE4604549.1"/>
    <property type="molecule type" value="Transcribed_RNA"/>
</dbReference>
<evidence type="ECO:0000256" key="5">
    <source>
        <dbReference type="SAM" id="Phobius"/>
    </source>
</evidence>
<comment type="subcellular location">
    <subcellularLocation>
        <location evidence="1">Nucleus</location>
        <location evidence="1">Nucleolus</location>
    </subcellularLocation>
</comment>
<protein>
    <recommendedName>
        <fullName evidence="7">Fascin domain-containing protein</fullName>
    </recommendedName>
</protein>
<dbReference type="AlphaFoldDB" id="A0A7S4R602"/>
<organism evidence="6">
    <name type="scientific">Alexandrium monilatum</name>
    <dbReference type="NCBI Taxonomy" id="311494"/>
    <lineage>
        <taxon>Eukaryota</taxon>
        <taxon>Sar</taxon>
        <taxon>Alveolata</taxon>
        <taxon>Dinophyceae</taxon>
        <taxon>Gonyaulacales</taxon>
        <taxon>Pyrocystaceae</taxon>
        <taxon>Alexandrium</taxon>
    </lineage>
</organism>
<dbReference type="GO" id="GO:0005730">
    <property type="term" value="C:nucleolus"/>
    <property type="evidence" value="ECO:0007669"/>
    <property type="project" value="UniProtKB-SubCell"/>
</dbReference>
<evidence type="ECO:0000256" key="2">
    <source>
        <dbReference type="ARBA" id="ARBA00010878"/>
    </source>
</evidence>
<evidence type="ECO:0000256" key="3">
    <source>
        <dbReference type="ARBA" id="ARBA00023242"/>
    </source>
</evidence>
<keyword evidence="5" id="KW-0812">Transmembrane</keyword>
<gene>
    <name evidence="6" type="ORF">AMON00008_LOCUS30715</name>
</gene>
<evidence type="ECO:0000256" key="4">
    <source>
        <dbReference type="SAM" id="MobiDB-lite"/>
    </source>
</evidence>
<keyword evidence="3" id="KW-0539">Nucleus</keyword>
<evidence type="ECO:0000256" key="1">
    <source>
        <dbReference type="ARBA" id="ARBA00004604"/>
    </source>
</evidence>
<dbReference type="Gene3D" id="2.80.10.50">
    <property type="match status" value="2"/>
</dbReference>
<feature type="compositionally biased region" description="Low complexity" evidence="4">
    <location>
        <begin position="270"/>
        <end position="288"/>
    </location>
</feature>
<name>A0A7S4R602_9DINO</name>
<dbReference type="InterPro" id="IPR008999">
    <property type="entry name" value="Actin-crosslinking"/>
</dbReference>
<dbReference type="GO" id="GO:0051015">
    <property type="term" value="F:actin filament binding"/>
    <property type="evidence" value="ECO:0007669"/>
    <property type="project" value="TreeGrafter"/>
</dbReference>
<evidence type="ECO:0000313" key="6">
    <source>
        <dbReference type="EMBL" id="CAE4604549.1"/>
    </source>
</evidence>
<dbReference type="PANTHER" id="PTHR12928">
    <property type="entry name" value="FRG1 PROTEIN"/>
    <property type="match status" value="1"/>
</dbReference>
<comment type="similarity">
    <text evidence="2">Belongs to the FRG1 family.</text>
</comment>
<keyword evidence="5" id="KW-1133">Transmembrane helix</keyword>
<feature type="region of interest" description="Disordered" evidence="4">
    <location>
        <begin position="270"/>
        <end position="291"/>
    </location>
</feature>
<accession>A0A7S4R602</accession>
<proteinExistence type="inferred from homology"/>
<evidence type="ECO:0008006" key="7">
    <source>
        <dbReference type="Google" id="ProtNLM"/>
    </source>
</evidence>
<dbReference type="InterPro" id="IPR010414">
    <property type="entry name" value="FRG1"/>
</dbReference>
<keyword evidence="5" id="KW-0472">Membrane</keyword>
<dbReference type="CDD" id="cd00257">
    <property type="entry name" value="beta-trefoil_FSCN-like"/>
    <property type="match status" value="3"/>
</dbReference>
<dbReference type="SUPFAM" id="SSF50405">
    <property type="entry name" value="Actin-crosslinking proteins"/>
    <property type="match status" value="2"/>
</dbReference>
<reference evidence="6" key="1">
    <citation type="submission" date="2021-01" db="EMBL/GenBank/DDBJ databases">
        <authorList>
            <person name="Corre E."/>
            <person name="Pelletier E."/>
            <person name="Niang G."/>
            <person name="Scheremetjew M."/>
            <person name="Finn R."/>
            <person name="Kale V."/>
            <person name="Holt S."/>
            <person name="Cochrane G."/>
            <person name="Meng A."/>
            <person name="Brown T."/>
            <person name="Cohen L."/>
        </authorList>
    </citation>
    <scope>NUCLEOTIDE SEQUENCE</scope>
    <source>
        <strain evidence="6">CCMP3105</strain>
    </source>
</reference>
<dbReference type="GO" id="GO:0071013">
    <property type="term" value="C:catalytic step 2 spliceosome"/>
    <property type="evidence" value="ECO:0007669"/>
    <property type="project" value="TreeGrafter"/>
</dbReference>
<sequence>MPPHTGWEHLAEEAPANAGSASDEEAGVPHVAPRRRLPYRSLAAVAVSFVAAYGVVLCLPAATRGRPGPLAAGVPLADGAALESKAEAAPGEVPADGAALAMAPPPGFDFTTAVAIKWALHPEDCLEATGGKSHTPAGLQTTKCSEGSVQFILPKDLVGPISLAADSSYCLIAQDHGRLAFGNCSAVPAAKTAFSFMDGRIHLKADTTKCVLVDSHSTDKRGDHDVGLQDCNFWDGDSLFPPEKGDYKFAVDWPPSPTTTTTETATITEAPTTTEEPTTTEAPTTTVPPTLPPKVILKSVHDTYVGVELGGGVFANKNYADSWERFDVVDIGEGSVALKSSHGFFLTASFVGFLTATSKEIGDEAHFHVERADGGSTISLVTTYGKYVVAEPSGIVIANRPSRSDWAEFQVIDIAATWPSHVAIKAPNGRYVRAWDHGGVRADGIWPLDDWESFRVTNLAEGTITLLTDHGEYLASEENGWIHAYGRHSAHEEFKVTHLRDGNFTLQNFLGNYLWVAKNGTISARDVGAYDDDSKFQVVMVP</sequence>
<feature type="transmembrane region" description="Helical" evidence="5">
    <location>
        <begin position="42"/>
        <end position="62"/>
    </location>
</feature>
<dbReference type="PANTHER" id="PTHR12928:SF0">
    <property type="entry name" value="FSHD REGION GENE 1"/>
    <property type="match status" value="1"/>
</dbReference>